<evidence type="ECO:0000256" key="4">
    <source>
        <dbReference type="ARBA" id="ARBA00023163"/>
    </source>
</evidence>
<dbReference type="InterPro" id="IPR003657">
    <property type="entry name" value="WRKY_dom"/>
</dbReference>
<evidence type="ECO:0000256" key="1">
    <source>
        <dbReference type="ARBA" id="ARBA00004123"/>
    </source>
</evidence>
<proteinExistence type="predicted"/>
<dbReference type="EMBL" id="JACGWO010000008">
    <property type="protein sequence ID" value="KAK4420930.1"/>
    <property type="molecule type" value="Genomic_DNA"/>
</dbReference>
<gene>
    <name evidence="8" type="ORF">Salat_2043500</name>
</gene>
<name>A0AAE1XZH9_9LAMI</name>
<dbReference type="InterPro" id="IPR044810">
    <property type="entry name" value="WRKY_plant"/>
</dbReference>
<dbReference type="Gene3D" id="2.20.25.80">
    <property type="entry name" value="WRKY domain"/>
    <property type="match status" value="1"/>
</dbReference>
<evidence type="ECO:0000256" key="6">
    <source>
        <dbReference type="SAM" id="MobiDB-lite"/>
    </source>
</evidence>
<dbReference type="SUPFAM" id="SSF118290">
    <property type="entry name" value="WRKY DNA-binding domain"/>
    <property type="match status" value="1"/>
</dbReference>
<dbReference type="PANTHER" id="PTHR31221">
    <property type="entry name" value="WRKY TRANSCRIPTION FACTOR PROTEIN 1-RELATED"/>
    <property type="match status" value="1"/>
</dbReference>
<evidence type="ECO:0000256" key="3">
    <source>
        <dbReference type="ARBA" id="ARBA00023125"/>
    </source>
</evidence>
<comment type="subcellular location">
    <subcellularLocation>
        <location evidence="1">Nucleus</location>
    </subcellularLocation>
</comment>
<dbReference type="PANTHER" id="PTHR31221:SF334">
    <property type="entry name" value="WRKY TRANSCRIPTION FACTOR 57-RELATED"/>
    <property type="match status" value="1"/>
</dbReference>
<feature type="domain" description="WRKY" evidence="7">
    <location>
        <begin position="181"/>
        <end position="265"/>
    </location>
</feature>
<keyword evidence="5" id="KW-0539">Nucleus</keyword>
<evidence type="ECO:0000259" key="7">
    <source>
        <dbReference type="PROSITE" id="PS50811"/>
    </source>
</evidence>
<keyword evidence="9" id="KW-1185">Reference proteome</keyword>
<dbReference type="SMART" id="SM00774">
    <property type="entry name" value="WRKY"/>
    <property type="match status" value="1"/>
</dbReference>
<organism evidence="8 9">
    <name type="scientific">Sesamum alatum</name>
    <dbReference type="NCBI Taxonomy" id="300844"/>
    <lineage>
        <taxon>Eukaryota</taxon>
        <taxon>Viridiplantae</taxon>
        <taxon>Streptophyta</taxon>
        <taxon>Embryophyta</taxon>
        <taxon>Tracheophyta</taxon>
        <taxon>Spermatophyta</taxon>
        <taxon>Magnoliopsida</taxon>
        <taxon>eudicotyledons</taxon>
        <taxon>Gunneridae</taxon>
        <taxon>Pentapetalae</taxon>
        <taxon>asterids</taxon>
        <taxon>lamiids</taxon>
        <taxon>Lamiales</taxon>
        <taxon>Pedaliaceae</taxon>
        <taxon>Sesamum</taxon>
    </lineage>
</organism>
<dbReference type="Proteomes" id="UP001293254">
    <property type="component" value="Unassembled WGS sequence"/>
</dbReference>
<dbReference type="PROSITE" id="PS50811">
    <property type="entry name" value="WRKY"/>
    <property type="match status" value="1"/>
</dbReference>
<sequence>MSDEDKINYSHPYDRDHHNIMGSEGFPFSLPADLNFDPFTYNHHQLQNPTGFDHNHHSHMSFTSFLHGAAEYNTLSAAFDFSCSSSEAVNNSSSSKNLLEDALGTSNSVSENPPATPNSSVSFSSPEAGVEEDSSSKNRRDLQLKACEDGDHAMKSTKLKVKKKGEKVKQREQRFAFMTKSEVDNLEDGYRWRKYGQKAVKNSPFPRIFCNTLQQSDYIHFVIYQKLLQMHKPQKCNVKKRIERSFSNPSTVITTYEGQHNHHSPATLRGSAPCCRRSIPRLSQKLPLPGHHFSSKHQSSA</sequence>
<protein>
    <submittedName>
        <fullName evidence="8">WRKY transcription factor 28</fullName>
    </submittedName>
</protein>
<keyword evidence="2" id="KW-0805">Transcription regulation</keyword>
<comment type="caution">
    <text evidence="8">The sequence shown here is derived from an EMBL/GenBank/DDBJ whole genome shotgun (WGS) entry which is preliminary data.</text>
</comment>
<dbReference type="InterPro" id="IPR036576">
    <property type="entry name" value="WRKY_dom_sf"/>
</dbReference>
<accession>A0AAE1XZH9</accession>
<dbReference type="GO" id="GO:0005634">
    <property type="term" value="C:nucleus"/>
    <property type="evidence" value="ECO:0007669"/>
    <property type="project" value="UniProtKB-SubCell"/>
</dbReference>
<dbReference type="AlphaFoldDB" id="A0AAE1XZH9"/>
<keyword evidence="3" id="KW-0238">DNA-binding</keyword>
<dbReference type="GO" id="GO:0043565">
    <property type="term" value="F:sequence-specific DNA binding"/>
    <property type="evidence" value="ECO:0007669"/>
    <property type="project" value="InterPro"/>
</dbReference>
<evidence type="ECO:0000313" key="8">
    <source>
        <dbReference type="EMBL" id="KAK4420930.1"/>
    </source>
</evidence>
<evidence type="ECO:0000256" key="2">
    <source>
        <dbReference type="ARBA" id="ARBA00023015"/>
    </source>
</evidence>
<feature type="region of interest" description="Disordered" evidence="6">
    <location>
        <begin position="103"/>
        <end position="149"/>
    </location>
</feature>
<evidence type="ECO:0000313" key="9">
    <source>
        <dbReference type="Proteomes" id="UP001293254"/>
    </source>
</evidence>
<feature type="compositionally biased region" description="Polar residues" evidence="6">
    <location>
        <begin position="104"/>
        <end position="125"/>
    </location>
</feature>
<feature type="compositionally biased region" description="Basic and acidic residues" evidence="6">
    <location>
        <begin position="134"/>
        <end position="149"/>
    </location>
</feature>
<evidence type="ECO:0000256" key="5">
    <source>
        <dbReference type="ARBA" id="ARBA00023242"/>
    </source>
</evidence>
<reference evidence="8" key="2">
    <citation type="journal article" date="2024" name="Plant">
        <title>Genomic evolution and insights into agronomic trait innovations of Sesamum species.</title>
        <authorList>
            <person name="Miao H."/>
            <person name="Wang L."/>
            <person name="Qu L."/>
            <person name="Liu H."/>
            <person name="Sun Y."/>
            <person name="Le M."/>
            <person name="Wang Q."/>
            <person name="Wei S."/>
            <person name="Zheng Y."/>
            <person name="Lin W."/>
            <person name="Duan Y."/>
            <person name="Cao H."/>
            <person name="Xiong S."/>
            <person name="Wang X."/>
            <person name="Wei L."/>
            <person name="Li C."/>
            <person name="Ma Q."/>
            <person name="Ju M."/>
            <person name="Zhao R."/>
            <person name="Li G."/>
            <person name="Mu C."/>
            <person name="Tian Q."/>
            <person name="Mei H."/>
            <person name="Zhang T."/>
            <person name="Gao T."/>
            <person name="Zhang H."/>
        </authorList>
    </citation>
    <scope>NUCLEOTIDE SEQUENCE</scope>
    <source>
        <strain evidence="8">3651</strain>
    </source>
</reference>
<dbReference type="GO" id="GO:0003700">
    <property type="term" value="F:DNA-binding transcription factor activity"/>
    <property type="evidence" value="ECO:0007669"/>
    <property type="project" value="InterPro"/>
</dbReference>
<keyword evidence="4" id="KW-0804">Transcription</keyword>
<dbReference type="Pfam" id="PF03106">
    <property type="entry name" value="WRKY"/>
    <property type="match status" value="2"/>
</dbReference>
<reference evidence="8" key="1">
    <citation type="submission" date="2020-06" db="EMBL/GenBank/DDBJ databases">
        <authorList>
            <person name="Li T."/>
            <person name="Hu X."/>
            <person name="Zhang T."/>
            <person name="Song X."/>
            <person name="Zhang H."/>
            <person name="Dai N."/>
            <person name="Sheng W."/>
            <person name="Hou X."/>
            <person name="Wei L."/>
        </authorList>
    </citation>
    <scope>NUCLEOTIDE SEQUENCE</scope>
    <source>
        <strain evidence="8">3651</strain>
        <tissue evidence="8">Leaf</tissue>
    </source>
</reference>